<protein>
    <submittedName>
        <fullName evidence="3">Restriction endonuclease</fullName>
    </submittedName>
</protein>
<feature type="domain" description="Restriction endonuclease type IV Mrr" evidence="1">
    <location>
        <begin position="157"/>
        <end position="275"/>
    </location>
</feature>
<reference evidence="3 4" key="1">
    <citation type="submission" date="2021-03" db="EMBL/GenBank/DDBJ databases">
        <title>Genomic and phenotypic characterization of Chloracidobacterium isolates provides evidence for multiple species.</title>
        <authorList>
            <person name="Saini M.K."/>
            <person name="Costas A.M.G."/>
            <person name="Tank M."/>
            <person name="Bryant D.A."/>
        </authorList>
    </citation>
    <scope>NUCLEOTIDE SEQUENCE [LARGE SCALE GENOMIC DNA]</scope>
    <source>
        <strain evidence="3 4">BV2-C</strain>
    </source>
</reference>
<dbReference type="Gene3D" id="3.40.1350.10">
    <property type="match status" value="1"/>
</dbReference>
<evidence type="ECO:0000313" key="4">
    <source>
        <dbReference type="Proteomes" id="UP000676506"/>
    </source>
</evidence>
<sequence length="301" mass="34044">MPIPDYQAIMLPLLRFAGDGIEHSLRDAIESLAAEFKLSDGERRELLTSDQQEVFANRVGWARTYMKKAGLLRSTRRGFFQITERGQAALVQKAARIDSRFLNQYQEFRAFRALRKLPTNGEPEDDEQTRTPEEALERAYQSLRTDLAADLLTQIKQNPPALFERLVVELLVKMGYGGSRKDAGRAIGKSGDEGIDGIIKEDKLGLDVIYIQAKRWEHTVGRPEIQKFAGALQGQRARKGIFITTSDFSRDAHDYASRIDSKIVLIDGEQLAQMLIDHNVGVAVIANYEIKRVDLDYFTEP</sequence>
<dbReference type="PANTHER" id="PTHR30015:SF7">
    <property type="entry name" value="TYPE IV METHYL-DIRECTED RESTRICTION ENZYME ECOKMRR"/>
    <property type="match status" value="1"/>
</dbReference>
<dbReference type="Pfam" id="PF04471">
    <property type="entry name" value="Mrr_cat"/>
    <property type="match status" value="1"/>
</dbReference>
<dbReference type="GO" id="GO:0004519">
    <property type="term" value="F:endonuclease activity"/>
    <property type="evidence" value="ECO:0007669"/>
    <property type="project" value="UniProtKB-KW"/>
</dbReference>
<organism evidence="3 4">
    <name type="scientific">Chloracidobacterium validum</name>
    <dbReference type="NCBI Taxonomy" id="2821543"/>
    <lineage>
        <taxon>Bacteria</taxon>
        <taxon>Pseudomonadati</taxon>
        <taxon>Acidobacteriota</taxon>
        <taxon>Terriglobia</taxon>
        <taxon>Terriglobales</taxon>
        <taxon>Acidobacteriaceae</taxon>
        <taxon>Chloracidobacterium</taxon>
    </lineage>
</organism>
<evidence type="ECO:0000259" key="2">
    <source>
        <dbReference type="Pfam" id="PF14338"/>
    </source>
</evidence>
<feature type="domain" description="Restriction system protein Mrr-like N-terminal" evidence="2">
    <location>
        <begin position="6"/>
        <end position="90"/>
    </location>
</feature>
<dbReference type="SUPFAM" id="SSF52980">
    <property type="entry name" value="Restriction endonuclease-like"/>
    <property type="match status" value="1"/>
</dbReference>
<keyword evidence="3" id="KW-0378">Hydrolase</keyword>
<dbReference type="RefSeq" id="WP_211428840.1">
    <property type="nucleotide sequence ID" value="NZ_CP072648.1"/>
</dbReference>
<dbReference type="InterPro" id="IPR011856">
    <property type="entry name" value="tRNA_endonuc-like_dom_sf"/>
</dbReference>
<evidence type="ECO:0000259" key="1">
    <source>
        <dbReference type="Pfam" id="PF04471"/>
    </source>
</evidence>
<dbReference type="InterPro" id="IPR007560">
    <property type="entry name" value="Restrct_endonuc_IV_Mrr"/>
</dbReference>
<keyword evidence="4" id="KW-1185">Reference proteome</keyword>
<evidence type="ECO:0000313" key="3">
    <source>
        <dbReference type="EMBL" id="QUW02949.1"/>
    </source>
</evidence>
<name>A0ABX8B7L5_9BACT</name>
<proteinExistence type="predicted"/>
<dbReference type="EMBL" id="CP072648">
    <property type="protein sequence ID" value="QUW02949.1"/>
    <property type="molecule type" value="Genomic_DNA"/>
</dbReference>
<dbReference type="Pfam" id="PF14338">
    <property type="entry name" value="Mrr_N"/>
    <property type="match status" value="1"/>
</dbReference>
<dbReference type="InterPro" id="IPR052906">
    <property type="entry name" value="Type_IV_Methyl-Rstrct_Enzyme"/>
</dbReference>
<dbReference type="PANTHER" id="PTHR30015">
    <property type="entry name" value="MRR RESTRICTION SYSTEM PROTEIN"/>
    <property type="match status" value="1"/>
</dbReference>
<dbReference type="InterPro" id="IPR025745">
    <property type="entry name" value="Mrr-like_N_dom"/>
</dbReference>
<dbReference type="InterPro" id="IPR011335">
    <property type="entry name" value="Restrct_endonuc-II-like"/>
</dbReference>
<accession>A0ABX8B7L5</accession>
<gene>
    <name evidence="3" type="ORF">J8C06_00430</name>
</gene>
<dbReference type="Proteomes" id="UP000676506">
    <property type="component" value="Chromosome 1"/>
</dbReference>
<keyword evidence="3" id="KW-0255">Endonuclease</keyword>
<keyword evidence="3" id="KW-0540">Nuclease</keyword>